<evidence type="ECO:0000313" key="1">
    <source>
        <dbReference type="EMBL" id="EEF60788.1"/>
    </source>
</evidence>
<evidence type="ECO:0000313" key="2">
    <source>
        <dbReference type="Proteomes" id="UP000003688"/>
    </source>
</evidence>
<dbReference type="EMBL" id="ABOX02000014">
    <property type="protein sequence ID" value="EEF60788.1"/>
    <property type="molecule type" value="Genomic_DNA"/>
</dbReference>
<reference evidence="1 2" key="1">
    <citation type="journal article" date="2011" name="J. Bacteriol.">
        <title>Genome sequence of 'Pedosphaera parvula' Ellin514, an aerobic Verrucomicrobial isolate from pasture soil.</title>
        <authorList>
            <person name="Kant R."/>
            <person name="van Passel M.W."/>
            <person name="Sangwan P."/>
            <person name="Palva A."/>
            <person name="Lucas S."/>
            <person name="Copeland A."/>
            <person name="Lapidus A."/>
            <person name="Glavina Del Rio T."/>
            <person name="Dalin E."/>
            <person name="Tice H."/>
            <person name="Bruce D."/>
            <person name="Goodwin L."/>
            <person name="Pitluck S."/>
            <person name="Chertkov O."/>
            <person name="Larimer F.W."/>
            <person name="Land M.L."/>
            <person name="Hauser L."/>
            <person name="Brettin T.S."/>
            <person name="Detter J.C."/>
            <person name="Han S."/>
            <person name="de Vos W.M."/>
            <person name="Janssen P.H."/>
            <person name="Smidt H."/>
        </authorList>
    </citation>
    <scope>NUCLEOTIDE SEQUENCE [LARGE SCALE GENOMIC DNA]</scope>
    <source>
        <strain evidence="1 2">Ellin514</strain>
    </source>
</reference>
<dbReference type="OrthoDB" id="8565681at2"/>
<evidence type="ECO:0008006" key="3">
    <source>
        <dbReference type="Google" id="ProtNLM"/>
    </source>
</evidence>
<comment type="caution">
    <text evidence="1">The sequence shown here is derived from an EMBL/GenBank/DDBJ whole genome shotgun (WGS) entry which is preliminary data.</text>
</comment>
<dbReference type="RefSeq" id="WP_007415247.1">
    <property type="nucleotide sequence ID" value="NZ_ABOX02000014.1"/>
</dbReference>
<keyword evidence="2" id="KW-1185">Reference proteome</keyword>
<accession>B9XHF3</accession>
<dbReference type="Proteomes" id="UP000003688">
    <property type="component" value="Unassembled WGS sequence"/>
</dbReference>
<proteinExistence type="predicted"/>
<gene>
    <name evidence="1" type="ORF">Cflav_PD3646</name>
</gene>
<dbReference type="AlphaFoldDB" id="B9XHF3"/>
<organism evidence="1 2">
    <name type="scientific">Pedosphaera parvula (strain Ellin514)</name>
    <dbReference type="NCBI Taxonomy" id="320771"/>
    <lineage>
        <taxon>Bacteria</taxon>
        <taxon>Pseudomonadati</taxon>
        <taxon>Verrucomicrobiota</taxon>
        <taxon>Pedosphaerae</taxon>
        <taxon>Pedosphaerales</taxon>
        <taxon>Pedosphaeraceae</taxon>
        <taxon>Pedosphaera</taxon>
    </lineage>
</organism>
<sequence>MQTKNLEQFISMKFKLAQVIQVACFAVALMLLTTGCQTDRTSSTHADLLKPGSAAEIDLSKYQIATVLPFETKSPVDASIGVKFANEVAIRLKSDFGPIFQDVRKELPPLGTNNELIVTGTITDYTPGDRFARFTLIGMGAASLKGNLILKDGADGRILMDAPMSKLWAWGGYIGGSRGIEDMVAESQASVAATVAHAKGWQPPTQSEKAKTQAAKQ</sequence>
<name>B9XHF3_PEDPL</name>
<dbReference type="STRING" id="320771.Cflav_PD3646"/>
<protein>
    <recommendedName>
        <fullName evidence="3">DUF4410 domain-containing protein</fullName>
    </recommendedName>
</protein>